<name>A0A9N7N7F7_STRHE</name>
<feature type="repeat" description="PPR" evidence="3">
    <location>
        <begin position="507"/>
        <end position="541"/>
    </location>
</feature>
<dbReference type="Gene3D" id="1.25.40.10">
    <property type="entry name" value="Tetratricopeptide repeat domain"/>
    <property type="match status" value="5"/>
</dbReference>
<evidence type="ECO:0000313" key="5">
    <source>
        <dbReference type="EMBL" id="CAA0826453.1"/>
    </source>
</evidence>
<accession>A0A9N7N7F7</accession>
<dbReference type="PROSITE" id="PS51375">
    <property type="entry name" value="PPR"/>
    <property type="match status" value="11"/>
</dbReference>
<feature type="repeat" description="PPR" evidence="3">
    <location>
        <begin position="332"/>
        <end position="366"/>
    </location>
</feature>
<feature type="compositionally biased region" description="Polar residues" evidence="4">
    <location>
        <begin position="15"/>
        <end position="25"/>
    </location>
</feature>
<organism evidence="5 6">
    <name type="scientific">Striga hermonthica</name>
    <name type="common">Purple witchweed</name>
    <name type="synonym">Buchnera hermonthica</name>
    <dbReference type="NCBI Taxonomy" id="68872"/>
    <lineage>
        <taxon>Eukaryota</taxon>
        <taxon>Viridiplantae</taxon>
        <taxon>Streptophyta</taxon>
        <taxon>Embryophyta</taxon>
        <taxon>Tracheophyta</taxon>
        <taxon>Spermatophyta</taxon>
        <taxon>Magnoliopsida</taxon>
        <taxon>eudicotyledons</taxon>
        <taxon>Gunneridae</taxon>
        <taxon>Pentapetalae</taxon>
        <taxon>asterids</taxon>
        <taxon>lamiids</taxon>
        <taxon>Lamiales</taxon>
        <taxon>Orobanchaceae</taxon>
        <taxon>Buchnereae</taxon>
        <taxon>Striga</taxon>
    </lineage>
</organism>
<dbReference type="FunFam" id="1.25.40.10:FF:000558">
    <property type="entry name" value="Pentatricopeptide repeat-containing protein At5g39710"/>
    <property type="match status" value="1"/>
</dbReference>
<dbReference type="OrthoDB" id="185373at2759"/>
<protein>
    <submittedName>
        <fullName evidence="5">Pentatricopeptide repeat-containing protein</fullName>
    </submittedName>
</protein>
<keyword evidence="6" id="KW-1185">Reference proteome</keyword>
<feature type="repeat" description="PPR" evidence="3">
    <location>
        <begin position="658"/>
        <end position="692"/>
    </location>
</feature>
<dbReference type="EMBL" id="CACSLK010027624">
    <property type="protein sequence ID" value="CAA0826453.1"/>
    <property type="molecule type" value="Genomic_DNA"/>
</dbReference>
<feature type="repeat" description="PPR" evidence="3">
    <location>
        <begin position="437"/>
        <end position="471"/>
    </location>
</feature>
<dbReference type="Pfam" id="PF12854">
    <property type="entry name" value="PPR_1"/>
    <property type="match status" value="1"/>
</dbReference>
<evidence type="ECO:0000256" key="4">
    <source>
        <dbReference type="SAM" id="MobiDB-lite"/>
    </source>
</evidence>
<gene>
    <name evidence="5" type="ORF">SHERM_01657</name>
</gene>
<sequence>MPLRGYSQRALHTRSNLPRSVVSTNSLPPPPPLSPSPPDNLLVSKALSILKLYHQSQLDPLISQFTPQSASYLLLQCQNDHILTLKFVNWARKLPFFSNQLECHCISIHILTRFKLYKAAQSLAEEAALVFPDDDKGDSVFSCLRDTYQACGSSSAVFDLVIKALSNLKLIDRALNMMTLARNHGFMPSVLSYNSILEAIIRKSAPGYVEFAGNVYQGMIDHGVSPNVFTYNILIRGLCANKEIGKGLCFFNEMEKKGCLPNVVTYNTLIDAYCKTGNMDEAYALLKLMWKKKLEPNVITYNVIINGLCREGRMKETTNIFEEMKRKGLVPDEITYNTLINGYCREGNLHQALFLHAHMVRNGLSPNVVTYTSLINSMCKARNLNRAMEFFNQMQIRGLRPNEKTYTTLIDGFSQQGFMDEACRLLNEMISKGFSPSIITYNALINGHCVSGSIDDGLELIKTMTAKGVCPDVVSYSTIISGFCRKFDLDKAFRTKEDMIEKGIFPDAITYSSLIQGLCGQRRLAEACELFKEMWRIGLPPDKCTYTSLINGYCSEDDIESAIGLHNEMIKHGFFPDVVTYSVLINGMNKRAGSKEAKRLLFKLYFEQSVPHEVTYDLLIESCGNNELALMKGFCMKGLMKEADLVFQGMLKKNNEPDETVYNVLIHGHCRGGNLNRAIELYKEMVHHGLVPHAVTVIAIAKELHKVGLTDELGQILRETLRNCKVIDGDRAKDLIEILERFNMKSAKPVNTPLASHFKLSKQSCPTSQEEKEAMAGVPYSSAVGSLMYAMVCTRPDIAHAVGIVSRYLSNPGKDHWEDVKWILRRGKTKNGNFIWPELQWVPFAWPHANRYNCKLAFNVNLSPSPPPSLVLPNTFAPVTSHFS</sequence>
<dbReference type="InterPro" id="IPR011990">
    <property type="entry name" value="TPR-like_helical_dom_sf"/>
</dbReference>
<evidence type="ECO:0000256" key="2">
    <source>
        <dbReference type="ARBA" id="ARBA00022737"/>
    </source>
</evidence>
<feature type="repeat" description="PPR" evidence="3">
    <location>
        <begin position="297"/>
        <end position="331"/>
    </location>
</feature>
<dbReference type="Proteomes" id="UP001153555">
    <property type="component" value="Unassembled WGS sequence"/>
</dbReference>
<dbReference type="Pfam" id="PF01535">
    <property type="entry name" value="PPR"/>
    <property type="match status" value="1"/>
</dbReference>
<comment type="similarity">
    <text evidence="1">Belongs to the PPR family. P subfamily.</text>
</comment>
<dbReference type="Pfam" id="PF13041">
    <property type="entry name" value="PPR_2"/>
    <property type="match status" value="6"/>
</dbReference>
<dbReference type="NCBIfam" id="TIGR00756">
    <property type="entry name" value="PPR"/>
    <property type="match status" value="12"/>
</dbReference>
<feature type="repeat" description="PPR" evidence="3">
    <location>
        <begin position="472"/>
        <end position="506"/>
    </location>
</feature>
<feature type="repeat" description="PPR" evidence="3">
    <location>
        <begin position="262"/>
        <end position="296"/>
    </location>
</feature>
<dbReference type="AlphaFoldDB" id="A0A9N7N7F7"/>
<feature type="repeat" description="PPR" evidence="3">
    <location>
        <begin position="227"/>
        <end position="261"/>
    </location>
</feature>
<feature type="region of interest" description="Disordered" evidence="4">
    <location>
        <begin position="15"/>
        <end position="36"/>
    </location>
</feature>
<comment type="caution">
    <text evidence="5">The sequence shown here is derived from an EMBL/GenBank/DDBJ whole genome shotgun (WGS) entry which is preliminary data.</text>
</comment>
<keyword evidence="2" id="KW-0677">Repeat</keyword>
<feature type="compositionally biased region" description="Pro residues" evidence="4">
    <location>
        <begin position="27"/>
        <end position="36"/>
    </location>
</feature>
<dbReference type="PANTHER" id="PTHR45613:SF9">
    <property type="entry name" value="MITOCHONDRIAL GROUP I INTRON SPLICING FACTOR CCM1"/>
    <property type="match status" value="1"/>
</dbReference>
<dbReference type="InterPro" id="IPR002885">
    <property type="entry name" value="PPR_rpt"/>
</dbReference>
<dbReference type="PANTHER" id="PTHR45613">
    <property type="entry name" value="PENTATRICOPEPTIDE REPEAT-CONTAINING PROTEIN"/>
    <property type="match status" value="1"/>
</dbReference>
<feature type="repeat" description="PPR" evidence="3">
    <location>
        <begin position="367"/>
        <end position="401"/>
    </location>
</feature>
<feature type="repeat" description="PPR" evidence="3">
    <location>
        <begin position="542"/>
        <end position="576"/>
    </location>
</feature>
<feature type="repeat" description="PPR" evidence="3">
    <location>
        <begin position="402"/>
        <end position="436"/>
    </location>
</feature>
<dbReference type="SUPFAM" id="SSF81901">
    <property type="entry name" value="HCP-like"/>
    <property type="match status" value="1"/>
</dbReference>
<evidence type="ECO:0000256" key="3">
    <source>
        <dbReference type="PROSITE-ProRule" id="PRU00708"/>
    </source>
</evidence>
<reference evidence="5" key="1">
    <citation type="submission" date="2019-12" db="EMBL/GenBank/DDBJ databases">
        <authorList>
            <person name="Scholes J."/>
        </authorList>
    </citation>
    <scope>NUCLEOTIDE SEQUENCE</scope>
</reference>
<evidence type="ECO:0000313" key="6">
    <source>
        <dbReference type="Proteomes" id="UP001153555"/>
    </source>
</evidence>
<proteinExistence type="inferred from homology"/>
<evidence type="ECO:0000256" key="1">
    <source>
        <dbReference type="ARBA" id="ARBA00007626"/>
    </source>
</evidence>